<comment type="subunit">
    <text evidence="3">Homodimer. Interacts with CIPK.</text>
</comment>
<dbReference type="GO" id="GO:0016020">
    <property type="term" value="C:membrane"/>
    <property type="evidence" value="ECO:0007669"/>
    <property type="project" value="UniProtKB-SubCell"/>
</dbReference>
<evidence type="ECO:0000256" key="1">
    <source>
        <dbReference type="ARBA" id="ARBA00022737"/>
    </source>
</evidence>
<organism evidence="5">
    <name type="scientific">Zea mays</name>
    <name type="common">Maize</name>
    <dbReference type="NCBI Taxonomy" id="4577"/>
    <lineage>
        <taxon>Eukaryota</taxon>
        <taxon>Viridiplantae</taxon>
        <taxon>Streptophyta</taxon>
        <taxon>Embryophyta</taxon>
        <taxon>Tracheophyta</taxon>
        <taxon>Spermatophyta</taxon>
        <taxon>Magnoliopsida</taxon>
        <taxon>Liliopsida</taxon>
        <taxon>Poales</taxon>
        <taxon>Poaceae</taxon>
        <taxon>PACMAD clade</taxon>
        <taxon>Panicoideae</taxon>
        <taxon>Andropogonodae</taxon>
        <taxon>Andropogoneae</taxon>
        <taxon>Tripsacinae</taxon>
        <taxon>Zea</taxon>
    </lineage>
</organism>
<dbReference type="ExpressionAtlas" id="A0A1D6MVT1">
    <property type="expression patterns" value="baseline and differential"/>
</dbReference>
<keyword evidence="3" id="KW-0472">Membrane</keyword>
<dbReference type="InParanoid" id="A0A1D6MVT1"/>
<keyword evidence="3" id="KW-0479">Metal-binding</keyword>
<comment type="similarity">
    <text evidence="2 3">Belongs to the calcineurin regulatory subunit family.</text>
</comment>
<proteinExistence type="inferred from homology"/>
<dbReference type="SUPFAM" id="SSF47473">
    <property type="entry name" value="EF-hand"/>
    <property type="match status" value="1"/>
</dbReference>
<reference evidence="5" key="1">
    <citation type="submission" date="2015-12" db="EMBL/GenBank/DDBJ databases">
        <title>Update maize B73 reference genome by single molecule sequencing technologies.</title>
        <authorList>
            <consortium name="Maize Genome Sequencing Project"/>
            <person name="Ware D."/>
        </authorList>
    </citation>
    <scope>NUCLEOTIDE SEQUENCE [LARGE SCALE GENOMIC DNA]</scope>
    <source>
        <tissue evidence="5">Seedling</tissue>
    </source>
</reference>
<evidence type="ECO:0000256" key="3">
    <source>
        <dbReference type="RuleBase" id="RU369080"/>
    </source>
</evidence>
<keyword evidence="1 3" id="KW-0677">Repeat</keyword>
<dbReference type="InterPro" id="IPR002048">
    <property type="entry name" value="EF_hand_dom"/>
</dbReference>
<gene>
    <name evidence="5" type="ORF">ZEAMMB73_Zm00001d041393</name>
</gene>
<dbReference type="EMBL" id="CM007649">
    <property type="protein sequence ID" value="ONM32913.1"/>
    <property type="molecule type" value="Genomic_DNA"/>
</dbReference>
<protein>
    <recommendedName>
        <fullName evidence="3">Calcineurin B-like protein</fullName>
    </recommendedName>
</protein>
<sequence>MNHECILFISCCIVPCCCMTSVGLALEIIRLSSSCLLISNSLANFVFFCHYKTFEEADTKHDGRIDKEEWRNLVIRHPSLLKNMTLQYLKDITTTFPSFVFHSQVDDN</sequence>
<dbReference type="PANTHER" id="PTHR23056">
    <property type="entry name" value="CALCINEURIN B"/>
    <property type="match status" value="1"/>
</dbReference>
<keyword evidence="3" id="KW-0106">Calcium</keyword>
<dbReference type="GO" id="GO:0005509">
    <property type="term" value="F:calcium ion binding"/>
    <property type="evidence" value="ECO:0007669"/>
    <property type="project" value="UniProtKB-UniRule"/>
</dbReference>
<comment type="subcellular location">
    <subcellularLocation>
        <location evidence="3">Membrane</location>
    </subcellularLocation>
</comment>
<dbReference type="STRING" id="4577.A0A1D6MVT1"/>
<feature type="domain" description="EF-hand" evidence="4">
    <location>
        <begin position="52"/>
        <end position="80"/>
    </location>
</feature>
<evidence type="ECO:0000313" key="5">
    <source>
        <dbReference type="EMBL" id="ONM32913.1"/>
    </source>
</evidence>
<dbReference type="Pfam" id="PF13202">
    <property type="entry name" value="EF-hand_5"/>
    <property type="match status" value="1"/>
</dbReference>
<dbReference type="InterPro" id="IPR011992">
    <property type="entry name" value="EF-hand-dom_pair"/>
</dbReference>
<evidence type="ECO:0000256" key="2">
    <source>
        <dbReference type="ARBA" id="ARBA00023774"/>
    </source>
</evidence>
<dbReference type="PROSITE" id="PS50222">
    <property type="entry name" value="EF_HAND_2"/>
    <property type="match status" value="1"/>
</dbReference>
<accession>A0A1D6MVT1</accession>
<dbReference type="GO" id="GO:0019900">
    <property type="term" value="F:kinase binding"/>
    <property type="evidence" value="ECO:0007669"/>
    <property type="project" value="UniProtKB-UniRule"/>
</dbReference>
<dbReference type="PANTHER" id="PTHR23056:SF138">
    <property type="entry name" value="CALCINEURIN B-LIKE PROTEIN 3"/>
    <property type="match status" value="1"/>
</dbReference>
<name>A0A1D6MVT1_MAIZE</name>
<dbReference type="InterPro" id="IPR045198">
    <property type="entry name" value="CNBL1-10"/>
</dbReference>
<dbReference type="Gene3D" id="1.10.238.10">
    <property type="entry name" value="EF-hand"/>
    <property type="match status" value="1"/>
</dbReference>
<dbReference type="AlphaFoldDB" id="A0A1D6MVT1"/>
<evidence type="ECO:0000259" key="4">
    <source>
        <dbReference type="PROSITE" id="PS50222"/>
    </source>
</evidence>
<dbReference type="SMR" id="A0A1D6MVT1"/>
<comment type="function">
    <text evidence="3">Acts as a calcium sensor. CBL proteins interact with CIPK serine-threonine protein kinases. Binding of a CBL protein to the regulatory NAF domain of a CIPK protein lead to the activation of the kinase in a calcium-dependent manner.</text>
</comment>
<dbReference type="GO" id="GO:0019722">
    <property type="term" value="P:calcium-mediated signaling"/>
    <property type="evidence" value="ECO:0007669"/>
    <property type="project" value="UniProtKB-UniRule"/>
</dbReference>